<evidence type="ECO:0000313" key="2">
    <source>
        <dbReference type="EMBL" id="OOZ33980.1"/>
    </source>
</evidence>
<dbReference type="Proteomes" id="UP000190896">
    <property type="component" value="Unassembled WGS sequence"/>
</dbReference>
<evidence type="ECO:0000313" key="3">
    <source>
        <dbReference type="Proteomes" id="UP000190896"/>
    </source>
</evidence>
<dbReference type="AlphaFoldDB" id="A0A1T2KMP6"/>
<evidence type="ECO:0000259" key="1">
    <source>
        <dbReference type="Pfam" id="PF20469"/>
    </source>
</evidence>
<protein>
    <submittedName>
        <fullName evidence="2">ATP-dependent endonuclease</fullName>
    </submittedName>
</protein>
<keyword evidence="2" id="KW-0255">Endonuclease</keyword>
<dbReference type="GO" id="GO:0004519">
    <property type="term" value="F:endonuclease activity"/>
    <property type="evidence" value="ECO:0007669"/>
    <property type="project" value="UniProtKB-KW"/>
</dbReference>
<comment type="caution">
    <text evidence="2">The sequence shown here is derived from an EMBL/GenBank/DDBJ whole genome shotgun (WGS) entry which is preliminary data.</text>
</comment>
<dbReference type="Pfam" id="PF20469">
    <property type="entry name" value="OLD-like_TOPRIM"/>
    <property type="match status" value="1"/>
</dbReference>
<feature type="domain" description="OLD protein-like TOPRIM" evidence="1">
    <location>
        <begin position="17"/>
        <end position="84"/>
    </location>
</feature>
<dbReference type="InterPro" id="IPR034139">
    <property type="entry name" value="TOPRIM_OLD"/>
</dbReference>
<organism evidence="2 3">
    <name type="scientific">Solemya velesiana gill symbiont</name>
    <dbReference type="NCBI Taxonomy" id="1918948"/>
    <lineage>
        <taxon>Bacteria</taxon>
        <taxon>Pseudomonadati</taxon>
        <taxon>Pseudomonadota</taxon>
        <taxon>Gammaproteobacteria</taxon>
        <taxon>sulfur-oxidizing symbionts</taxon>
    </lineage>
</organism>
<name>A0A1T2KMP6_9GAMM</name>
<proteinExistence type="predicted"/>
<accession>A0A1T2KMP6</accession>
<keyword evidence="2" id="KW-0378">Hydrolase</keyword>
<gene>
    <name evidence="2" type="ORF">BOW51_12370</name>
</gene>
<reference evidence="2 3" key="1">
    <citation type="submission" date="2016-11" db="EMBL/GenBank/DDBJ databases">
        <title>Mixed transmission modes and dynamic genome evolution in an obligate animal-bacterial symbiosis.</title>
        <authorList>
            <person name="Russell S.L."/>
            <person name="Corbett-Detig R.B."/>
            <person name="Cavanaugh C.M."/>
        </authorList>
    </citation>
    <scope>NUCLEOTIDE SEQUENCE [LARGE SCALE GENOMIC DNA]</scope>
    <source>
        <strain evidence="2">Se-Cadez</strain>
    </source>
</reference>
<keyword evidence="2" id="KW-0540">Nuclease</keyword>
<keyword evidence="3" id="KW-1185">Reference proteome</keyword>
<sequence length="202" mass="22681">MLAKLFPSLSPSINEMFFCKVLILVEGLEDVAHITSYISLLKLMTQYRRLGCHIVPTGGKSEIIKPLAMARQLKVPVYVVMDADTDAEREHHINMHKKDNASILSLMGHVDIDEWPDKHAWKADLTMWEHNLTKTVEEEIGDNWKAHVDAAAAYYGQPGGLDKNPLAVSRALEGAWNNDEKSESLKKLAMNIITFAEKALES</sequence>
<dbReference type="EMBL" id="MPRJ01000121">
    <property type="protein sequence ID" value="OOZ33980.1"/>
    <property type="molecule type" value="Genomic_DNA"/>
</dbReference>